<dbReference type="InterPro" id="IPR029787">
    <property type="entry name" value="Nucleotide_cyclase"/>
</dbReference>
<dbReference type="InterPro" id="IPR000160">
    <property type="entry name" value="GGDEF_dom"/>
</dbReference>
<dbReference type="GO" id="GO:0016020">
    <property type="term" value="C:membrane"/>
    <property type="evidence" value="ECO:0007669"/>
    <property type="project" value="InterPro"/>
</dbReference>
<dbReference type="SUPFAM" id="SSF55073">
    <property type="entry name" value="Nucleotide cyclase"/>
    <property type="match status" value="1"/>
</dbReference>
<evidence type="ECO:0000259" key="2">
    <source>
        <dbReference type="PROSITE" id="PS50883"/>
    </source>
</evidence>
<dbReference type="PROSITE" id="PS50883">
    <property type="entry name" value="EAL"/>
    <property type="match status" value="1"/>
</dbReference>
<sequence length="565" mass="61318">MAERSALHFGTLSARIATILAVMFGLLVCTLVLLFTAGVLRIDAEVIGGTVAEFGLLLIVIGIAELVLVLGLGVALARTITRPLADLVRATRNMARGRKTRVSVQSGDEVGQLAQSFNTMVDAIEAREQRIAHAALHDALTGLPNRKYFVEQLDQALQRRRAGRRVLVAYIDLDDFKMVNDTLGHAAGDRLLCDVAARLQGEMPDGLIARLSGDEFAAMIPGLPDDADLAAIGIRLQSCFAQDILLDGRKAATSASIGIAVAPEDGTDGLTLLKNADLALYRAKEQGKAGHHFFETALDELAQHRRQLETDLRAAIRDGGFDLHFQPLYSLTEERLTAFEALVRWPHPTLGLVAPNDFIPLAEETGLMTQIGEWVMREACRQAMAWPEPLSVAVNLSSKQFLTPALPAMVVQALAMSGLPPQRLEVEITEGVFAANVDKTLETLHALQGLGVRITLDDFGTGYTSLGHLRLFPFNKLKIDQSFVHDLAPTGNAHAVIRAIVTLADALGIETLAEGVEETAQLDVLRQEGCQQIQGYLLSRPIAGEDVATFIREQRARAHVIRLRA</sequence>
<dbReference type="Pfam" id="PF00990">
    <property type="entry name" value="GGDEF"/>
    <property type="match status" value="1"/>
</dbReference>
<dbReference type="GO" id="GO:0007165">
    <property type="term" value="P:signal transduction"/>
    <property type="evidence" value="ECO:0007669"/>
    <property type="project" value="InterPro"/>
</dbReference>
<dbReference type="Pfam" id="PF00672">
    <property type="entry name" value="HAMP"/>
    <property type="match status" value="1"/>
</dbReference>
<dbReference type="PROSITE" id="PS50887">
    <property type="entry name" value="GGDEF"/>
    <property type="match status" value="1"/>
</dbReference>
<keyword evidence="1" id="KW-1133">Transmembrane helix</keyword>
<dbReference type="PANTHER" id="PTHR44757:SF2">
    <property type="entry name" value="BIOFILM ARCHITECTURE MAINTENANCE PROTEIN MBAA"/>
    <property type="match status" value="1"/>
</dbReference>
<dbReference type="PANTHER" id="PTHR44757">
    <property type="entry name" value="DIGUANYLATE CYCLASE DGCP"/>
    <property type="match status" value="1"/>
</dbReference>
<keyword evidence="1" id="KW-0812">Transmembrane</keyword>
<name>A0A7W6FZI4_9SPHN</name>
<proteinExistence type="predicted"/>
<dbReference type="Pfam" id="PF00563">
    <property type="entry name" value="EAL"/>
    <property type="match status" value="1"/>
</dbReference>
<dbReference type="InterPro" id="IPR001633">
    <property type="entry name" value="EAL_dom"/>
</dbReference>
<dbReference type="CDD" id="cd01948">
    <property type="entry name" value="EAL"/>
    <property type="match status" value="1"/>
</dbReference>
<accession>A0A7W6FZI4</accession>
<dbReference type="Gene3D" id="6.10.340.10">
    <property type="match status" value="1"/>
</dbReference>
<protein>
    <submittedName>
        <fullName evidence="5">Diguanylate cyclase (GGDEF)-like protein</fullName>
    </submittedName>
</protein>
<organism evidence="5 6">
    <name type="scientific">Novosphingobium fluoreni</name>
    <dbReference type="NCBI Taxonomy" id="1391222"/>
    <lineage>
        <taxon>Bacteria</taxon>
        <taxon>Pseudomonadati</taxon>
        <taxon>Pseudomonadota</taxon>
        <taxon>Alphaproteobacteria</taxon>
        <taxon>Sphingomonadales</taxon>
        <taxon>Sphingomonadaceae</taxon>
        <taxon>Novosphingobium</taxon>
    </lineage>
</organism>
<evidence type="ECO:0000313" key="5">
    <source>
        <dbReference type="EMBL" id="MBB3940187.1"/>
    </source>
</evidence>
<keyword evidence="1" id="KW-0472">Membrane</keyword>
<dbReference type="AlphaFoldDB" id="A0A7W6FZI4"/>
<dbReference type="Gene3D" id="3.30.70.270">
    <property type="match status" value="1"/>
</dbReference>
<dbReference type="InterPro" id="IPR003660">
    <property type="entry name" value="HAMP_dom"/>
</dbReference>
<evidence type="ECO:0000259" key="4">
    <source>
        <dbReference type="PROSITE" id="PS50887"/>
    </source>
</evidence>
<dbReference type="Proteomes" id="UP000561459">
    <property type="component" value="Unassembled WGS sequence"/>
</dbReference>
<dbReference type="InterPro" id="IPR052155">
    <property type="entry name" value="Biofilm_reg_signaling"/>
</dbReference>
<dbReference type="RefSeq" id="WP_221226027.1">
    <property type="nucleotide sequence ID" value="NZ_JACIDY010000003.1"/>
</dbReference>
<dbReference type="SUPFAM" id="SSF158472">
    <property type="entry name" value="HAMP domain-like"/>
    <property type="match status" value="1"/>
</dbReference>
<dbReference type="NCBIfam" id="TIGR00254">
    <property type="entry name" value="GGDEF"/>
    <property type="match status" value="1"/>
</dbReference>
<dbReference type="CDD" id="cd06225">
    <property type="entry name" value="HAMP"/>
    <property type="match status" value="1"/>
</dbReference>
<feature type="domain" description="GGDEF" evidence="4">
    <location>
        <begin position="164"/>
        <end position="296"/>
    </location>
</feature>
<gene>
    <name evidence="5" type="ORF">GGR39_001837</name>
</gene>
<evidence type="ECO:0000313" key="6">
    <source>
        <dbReference type="Proteomes" id="UP000561459"/>
    </source>
</evidence>
<dbReference type="SMART" id="SM00304">
    <property type="entry name" value="HAMP"/>
    <property type="match status" value="1"/>
</dbReference>
<reference evidence="5 6" key="1">
    <citation type="submission" date="2020-08" db="EMBL/GenBank/DDBJ databases">
        <title>Genomic Encyclopedia of Type Strains, Phase IV (KMG-IV): sequencing the most valuable type-strain genomes for metagenomic binning, comparative biology and taxonomic classification.</title>
        <authorList>
            <person name="Goeker M."/>
        </authorList>
    </citation>
    <scope>NUCLEOTIDE SEQUENCE [LARGE SCALE GENOMIC DNA]</scope>
    <source>
        <strain evidence="5 6">DSM 27568</strain>
    </source>
</reference>
<keyword evidence="6" id="KW-1185">Reference proteome</keyword>
<dbReference type="Gene3D" id="3.20.20.450">
    <property type="entry name" value="EAL domain"/>
    <property type="match status" value="1"/>
</dbReference>
<dbReference type="SUPFAM" id="SSF141868">
    <property type="entry name" value="EAL domain-like"/>
    <property type="match status" value="1"/>
</dbReference>
<feature type="domain" description="EAL" evidence="2">
    <location>
        <begin position="305"/>
        <end position="555"/>
    </location>
</feature>
<evidence type="ECO:0000256" key="1">
    <source>
        <dbReference type="SAM" id="Phobius"/>
    </source>
</evidence>
<feature type="domain" description="HAMP" evidence="3">
    <location>
        <begin position="78"/>
        <end position="129"/>
    </location>
</feature>
<dbReference type="CDD" id="cd01949">
    <property type="entry name" value="GGDEF"/>
    <property type="match status" value="1"/>
</dbReference>
<dbReference type="EMBL" id="JACIDY010000003">
    <property type="protein sequence ID" value="MBB3940187.1"/>
    <property type="molecule type" value="Genomic_DNA"/>
</dbReference>
<evidence type="ECO:0000259" key="3">
    <source>
        <dbReference type="PROSITE" id="PS50885"/>
    </source>
</evidence>
<comment type="caution">
    <text evidence="5">The sequence shown here is derived from an EMBL/GenBank/DDBJ whole genome shotgun (WGS) entry which is preliminary data.</text>
</comment>
<dbReference type="SMART" id="SM00052">
    <property type="entry name" value="EAL"/>
    <property type="match status" value="1"/>
</dbReference>
<feature type="transmembrane region" description="Helical" evidence="1">
    <location>
        <begin position="54"/>
        <end position="77"/>
    </location>
</feature>
<dbReference type="InterPro" id="IPR043128">
    <property type="entry name" value="Rev_trsase/Diguanyl_cyclase"/>
</dbReference>
<feature type="transmembrane region" description="Helical" evidence="1">
    <location>
        <begin position="12"/>
        <end position="42"/>
    </location>
</feature>
<dbReference type="SMART" id="SM00267">
    <property type="entry name" value="GGDEF"/>
    <property type="match status" value="1"/>
</dbReference>
<dbReference type="InterPro" id="IPR035919">
    <property type="entry name" value="EAL_sf"/>
</dbReference>
<dbReference type="PROSITE" id="PS50885">
    <property type="entry name" value="HAMP"/>
    <property type="match status" value="1"/>
</dbReference>